<dbReference type="AlphaFoldDB" id="A0A6G8Q915"/>
<evidence type="ECO:0000256" key="7">
    <source>
        <dbReference type="ARBA" id="ARBA00023160"/>
    </source>
</evidence>
<name>A0A6G8Q915_9ACTN</name>
<dbReference type="GO" id="GO:0004315">
    <property type="term" value="F:3-oxoacyl-[acyl-carrier-protein] synthase activity"/>
    <property type="evidence" value="ECO:0007669"/>
    <property type="project" value="InterPro"/>
</dbReference>
<dbReference type="Gene3D" id="3.40.47.10">
    <property type="match status" value="1"/>
</dbReference>
<dbReference type="PANTHER" id="PTHR34069:SF2">
    <property type="entry name" value="BETA-KETOACYL-[ACYL-CARRIER-PROTEIN] SYNTHASE III"/>
    <property type="match status" value="1"/>
</dbReference>
<feature type="region of interest" description="ACP-binding" evidence="9">
    <location>
        <begin position="297"/>
        <end position="301"/>
    </location>
</feature>
<dbReference type="NCBIfam" id="TIGR00747">
    <property type="entry name" value="fabH"/>
    <property type="match status" value="1"/>
</dbReference>
<feature type="domain" description="Beta-ketoacyl-[acyl-carrier-protein] synthase III C-terminal" evidence="11">
    <location>
        <begin position="280"/>
        <end position="367"/>
    </location>
</feature>
<dbReference type="InterPro" id="IPR013747">
    <property type="entry name" value="ACP_syn_III_C"/>
</dbReference>
<dbReference type="Pfam" id="PF08545">
    <property type="entry name" value="ACP_syn_III"/>
    <property type="match status" value="1"/>
</dbReference>
<comment type="catalytic activity">
    <reaction evidence="9">
        <text>malonyl-[ACP] + acetyl-CoA + H(+) = 3-oxobutanoyl-[ACP] + CO2 + CoA</text>
        <dbReference type="Rhea" id="RHEA:12080"/>
        <dbReference type="Rhea" id="RHEA-COMP:9623"/>
        <dbReference type="Rhea" id="RHEA-COMP:9625"/>
        <dbReference type="ChEBI" id="CHEBI:15378"/>
        <dbReference type="ChEBI" id="CHEBI:16526"/>
        <dbReference type="ChEBI" id="CHEBI:57287"/>
        <dbReference type="ChEBI" id="CHEBI:57288"/>
        <dbReference type="ChEBI" id="CHEBI:78449"/>
        <dbReference type="ChEBI" id="CHEBI:78450"/>
        <dbReference type="EC" id="2.3.1.180"/>
    </reaction>
</comment>
<feature type="region of interest" description="Disordered" evidence="10">
    <location>
        <begin position="1"/>
        <end position="57"/>
    </location>
</feature>
<dbReference type="UniPathway" id="UPA00094"/>
<evidence type="ECO:0000256" key="4">
    <source>
        <dbReference type="ARBA" id="ARBA00022679"/>
    </source>
</evidence>
<comment type="function">
    <text evidence="9">Catalyzes the condensation reaction of fatty acid synthesis by the addition to an acyl acceptor of two carbons from malonyl-ACP. Catalyzes the first condensation reaction which initiates fatty acid synthesis and may therefore play a role in governing the total rate of fatty acid production. Possesses both acetoacetyl-ACP synthase and acetyl transacylase activities. Its substrate specificity determines the biosynthesis of branched-chain and/or straight-chain of fatty acids.</text>
</comment>
<keyword evidence="7 9" id="KW-0275">Fatty acid biosynthesis</keyword>
<evidence type="ECO:0000313" key="14">
    <source>
        <dbReference type="Proteomes" id="UP000501452"/>
    </source>
</evidence>
<sequence>MVPARGAWAGRYRARQLDGERRRERPARHLPLRPGPDRRDAACPPLRQRGAGVSGPAKGKIIGVGRALGGRVVTNKDLESVLDTTDDWISSRTGIHERRFVEEGETCATLATGAARNALEHAGVGGDSIDLIICGTSTAPESMPSVACLVGEEVGAAGVGAMDLSAACSGFSYAASVASAMIGAGSAGRVLLIGADAMSTVVDQTDRSTAVLFGDGAGAVILDAGDGESGFVDHILGADGGGAPLGRAGQPGDENKLYQNGREVFKFAVRILPDMFEKLLSRNDLTPDDVQYVIPHQANARIIRSAAKKMDLPEERIVMNLDRFGNTSAASIPLSYPDIFDDMEPGKYVVTVGFGFGLTWAANLYRI</sequence>
<reference evidence="13 14" key="1">
    <citation type="submission" date="2019-10" db="EMBL/GenBank/DDBJ databases">
        <title>Rubrobacter sp nov SCSIO 52090 isolated from a deep-sea sediment in the South China Sea.</title>
        <authorList>
            <person name="Chen R.W."/>
        </authorList>
    </citation>
    <scope>NUCLEOTIDE SEQUENCE [LARGE SCALE GENOMIC DNA]</scope>
    <source>
        <strain evidence="13 14">SCSIO 52909</strain>
    </source>
</reference>
<protein>
    <recommendedName>
        <fullName evidence="9">Beta-ketoacyl-[acyl-carrier-protein] synthase III</fullName>
        <shortName evidence="9">Beta-ketoacyl-ACP synthase III</shortName>
        <shortName evidence="9">KAS III</shortName>
        <ecNumber evidence="9">2.3.1.180</ecNumber>
    </recommendedName>
    <alternativeName>
        <fullName evidence="9">3-oxoacyl-[acyl-carrier-protein] synthase 3</fullName>
    </alternativeName>
    <alternativeName>
        <fullName evidence="9">3-oxoacyl-[acyl-carrier-protein] synthase III</fullName>
    </alternativeName>
</protein>
<evidence type="ECO:0000256" key="8">
    <source>
        <dbReference type="ARBA" id="ARBA00023315"/>
    </source>
</evidence>
<dbReference type="GO" id="GO:0005737">
    <property type="term" value="C:cytoplasm"/>
    <property type="evidence" value="ECO:0007669"/>
    <property type="project" value="UniProtKB-SubCell"/>
</dbReference>
<comment type="domain">
    <text evidence="9">The last Arg residue of the ACP-binding site is essential for the weak association between ACP/AcpP and FabH.</text>
</comment>
<dbReference type="KEGG" id="rub:GBA63_09975"/>
<gene>
    <name evidence="9 13" type="primary">fabH</name>
    <name evidence="13" type="ORF">GBA63_09975</name>
</gene>
<keyword evidence="5 9" id="KW-0276">Fatty acid metabolism</keyword>
<evidence type="ECO:0000256" key="5">
    <source>
        <dbReference type="ARBA" id="ARBA00022832"/>
    </source>
</evidence>
<evidence type="ECO:0000256" key="9">
    <source>
        <dbReference type="HAMAP-Rule" id="MF_01815"/>
    </source>
</evidence>
<keyword evidence="2 9" id="KW-0963">Cytoplasm</keyword>
<dbReference type="Proteomes" id="UP000501452">
    <property type="component" value="Chromosome"/>
</dbReference>
<dbReference type="NCBIfam" id="NF006829">
    <property type="entry name" value="PRK09352.1"/>
    <property type="match status" value="1"/>
</dbReference>
<accession>A0A6G8Q915</accession>
<evidence type="ECO:0000256" key="10">
    <source>
        <dbReference type="SAM" id="MobiDB-lite"/>
    </source>
</evidence>
<feature type="compositionally biased region" description="Low complexity" evidence="10">
    <location>
        <begin position="1"/>
        <end position="11"/>
    </location>
</feature>
<dbReference type="EMBL" id="CP045119">
    <property type="protein sequence ID" value="QIN82939.1"/>
    <property type="molecule type" value="Genomic_DNA"/>
</dbReference>
<dbReference type="SUPFAM" id="SSF53901">
    <property type="entry name" value="Thiolase-like"/>
    <property type="match status" value="1"/>
</dbReference>
<dbReference type="Pfam" id="PF08541">
    <property type="entry name" value="ACP_syn_III_C"/>
    <property type="match status" value="1"/>
</dbReference>
<comment type="pathway">
    <text evidence="9">Lipid metabolism; fatty acid biosynthesis.</text>
</comment>
<evidence type="ECO:0000256" key="2">
    <source>
        <dbReference type="ARBA" id="ARBA00022490"/>
    </source>
</evidence>
<feature type="active site" evidence="9">
    <location>
        <position position="296"/>
    </location>
</feature>
<evidence type="ECO:0000259" key="12">
    <source>
        <dbReference type="Pfam" id="PF08545"/>
    </source>
</evidence>
<feature type="domain" description="Beta-ketoacyl-[acyl-carrier-protein] synthase III N-terminal" evidence="12">
    <location>
        <begin position="162"/>
        <end position="240"/>
    </location>
</feature>
<comment type="similarity">
    <text evidence="1 9">Belongs to the thiolase-like superfamily. FabH family.</text>
</comment>
<keyword evidence="9" id="KW-0511">Multifunctional enzyme</keyword>
<dbReference type="InterPro" id="IPR016039">
    <property type="entry name" value="Thiolase-like"/>
</dbReference>
<keyword evidence="4 9" id="KW-0808">Transferase</keyword>
<dbReference type="GO" id="GO:0033818">
    <property type="term" value="F:beta-ketoacyl-acyl-carrier-protein synthase III activity"/>
    <property type="evidence" value="ECO:0007669"/>
    <property type="project" value="UniProtKB-UniRule"/>
</dbReference>
<feature type="active site" evidence="9">
    <location>
        <position position="326"/>
    </location>
</feature>
<evidence type="ECO:0000313" key="13">
    <source>
        <dbReference type="EMBL" id="QIN82939.1"/>
    </source>
</evidence>
<keyword evidence="8 9" id="KW-0012">Acyltransferase</keyword>
<dbReference type="HAMAP" id="MF_01815">
    <property type="entry name" value="FabH"/>
    <property type="match status" value="1"/>
</dbReference>
<keyword evidence="3 9" id="KW-0444">Lipid biosynthesis</keyword>
<comment type="subcellular location">
    <subcellularLocation>
        <location evidence="9">Cytoplasm</location>
    </subcellularLocation>
</comment>
<dbReference type="GO" id="GO:0006633">
    <property type="term" value="P:fatty acid biosynthetic process"/>
    <property type="evidence" value="ECO:0007669"/>
    <property type="project" value="UniProtKB-UniRule"/>
</dbReference>
<comment type="subunit">
    <text evidence="9">Homodimer.</text>
</comment>
<feature type="active site" evidence="9">
    <location>
        <position position="168"/>
    </location>
</feature>
<dbReference type="CDD" id="cd00830">
    <property type="entry name" value="KAS_III"/>
    <property type="match status" value="1"/>
</dbReference>
<dbReference type="PANTHER" id="PTHR34069">
    <property type="entry name" value="3-OXOACYL-[ACYL-CARRIER-PROTEIN] SYNTHASE 3"/>
    <property type="match status" value="1"/>
</dbReference>
<keyword evidence="14" id="KW-1185">Reference proteome</keyword>
<dbReference type="EC" id="2.3.1.180" evidence="9"/>
<keyword evidence="6 9" id="KW-0443">Lipid metabolism</keyword>
<dbReference type="GO" id="GO:0044550">
    <property type="term" value="P:secondary metabolite biosynthetic process"/>
    <property type="evidence" value="ECO:0007669"/>
    <property type="project" value="TreeGrafter"/>
</dbReference>
<evidence type="ECO:0000256" key="1">
    <source>
        <dbReference type="ARBA" id="ARBA00008642"/>
    </source>
</evidence>
<dbReference type="InterPro" id="IPR004655">
    <property type="entry name" value="FabH"/>
</dbReference>
<organism evidence="13 14">
    <name type="scientific">Rubrobacter tropicus</name>
    <dbReference type="NCBI Taxonomy" id="2653851"/>
    <lineage>
        <taxon>Bacteria</taxon>
        <taxon>Bacillati</taxon>
        <taxon>Actinomycetota</taxon>
        <taxon>Rubrobacteria</taxon>
        <taxon>Rubrobacterales</taxon>
        <taxon>Rubrobacteraceae</taxon>
        <taxon>Rubrobacter</taxon>
    </lineage>
</organism>
<proteinExistence type="inferred from homology"/>
<evidence type="ECO:0000256" key="3">
    <source>
        <dbReference type="ARBA" id="ARBA00022516"/>
    </source>
</evidence>
<evidence type="ECO:0000256" key="6">
    <source>
        <dbReference type="ARBA" id="ARBA00023098"/>
    </source>
</evidence>
<evidence type="ECO:0000259" key="11">
    <source>
        <dbReference type="Pfam" id="PF08541"/>
    </source>
</evidence>
<dbReference type="InterPro" id="IPR013751">
    <property type="entry name" value="ACP_syn_III_N"/>
</dbReference>